<dbReference type="InterPro" id="IPR026351">
    <property type="entry name" value="rSAM_ArsS-like"/>
</dbReference>
<dbReference type="InterPro" id="IPR024521">
    <property type="entry name" value="ArsS-like_C"/>
</dbReference>
<dbReference type="Proteomes" id="UP000317557">
    <property type="component" value="Unassembled WGS sequence"/>
</dbReference>
<dbReference type="SFLD" id="SFLDG01067">
    <property type="entry name" value="SPASM/twitch_domain_containing"/>
    <property type="match status" value="1"/>
</dbReference>
<evidence type="ECO:0000256" key="5">
    <source>
        <dbReference type="ARBA" id="ARBA00023014"/>
    </source>
</evidence>
<dbReference type="SFLD" id="SFLDS00029">
    <property type="entry name" value="Radical_SAM"/>
    <property type="match status" value="1"/>
</dbReference>
<dbReference type="PANTHER" id="PTHR43728:SF1">
    <property type="entry name" value="FE-S OXIDOREDUCTASE"/>
    <property type="match status" value="1"/>
</dbReference>
<sequence length="348" mass="39520">MKSLQAEAHTLSDPAVQLDIINHHSEKLKSLPKFGEKLEEIELHPLKPTGIDIFQMNVGYMCNMTCKHCHVDAGPDRQEIMTRETFEHCLDALRESDIQTVDLTGGAPEMNPHFRWFVEEVSKMGKRVIVRSNLTILTTNKFSDLPDFFKEHQVEVTCSLPFYSKSRTDRQRGEGTYDKSITALKTLNDIGYGKDNTGLILNLVYNPVGAFLPGDQKTLEAEFKRQLSRKHEIEFNELFTITNLPISRFLNFLLMSGNLDEYMEKLVESFNPGAAANVMCRNTISVGWDGRLYDCDFNQMLEMETHPNSVQHIRDFDLEKLNNREIRINQHCYGCTAGAGSSCGGATV</sequence>
<dbReference type="GO" id="GO:0051536">
    <property type="term" value="F:iron-sulfur cluster binding"/>
    <property type="evidence" value="ECO:0007669"/>
    <property type="project" value="UniProtKB-KW"/>
</dbReference>
<dbReference type="Pfam" id="PF04055">
    <property type="entry name" value="Radical_SAM"/>
    <property type="match status" value="1"/>
</dbReference>
<evidence type="ECO:0000313" key="8">
    <source>
        <dbReference type="EMBL" id="SMO49676.1"/>
    </source>
</evidence>
<evidence type="ECO:0000256" key="1">
    <source>
        <dbReference type="ARBA" id="ARBA00001966"/>
    </source>
</evidence>
<dbReference type="EMBL" id="FXTP01000003">
    <property type="protein sequence ID" value="SMO49676.1"/>
    <property type="molecule type" value="Genomic_DNA"/>
</dbReference>
<dbReference type="SUPFAM" id="SSF102114">
    <property type="entry name" value="Radical SAM enzymes"/>
    <property type="match status" value="1"/>
</dbReference>
<dbReference type="PANTHER" id="PTHR43728">
    <property type="entry name" value="SLR0304 PROTEIN"/>
    <property type="match status" value="1"/>
</dbReference>
<evidence type="ECO:0000256" key="3">
    <source>
        <dbReference type="ARBA" id="ARBA00022723"/>
    </source>
</evidence>
<dbReference type="GO" id="GO:0046872">
    <property type="term" value="F:metal ion binding"/>
    <property type="evidence" value="ECO:0007669"/>
    <property type="project" value="UniProtKB-KW"/>
</dbReference>
<comment type="cofactor">
    <cofactor evidence="1">
        <name>[4Fe-4S] cluster</name>
        <dbReference type="ChEBI" id="CHEBI:49883"/>
    </cofactor>
</comment>
<organism evidence="8 9">
    <name type="scientific">Gracilimonas mengyeensis</name>
    <dbReference type="NCBI Taxonomy" id="1302730"/>
    <lineage>
        <taxon>Bacteria</taxon>
        <taxon>Pseudomonadati</taxon>
        <taxon>Balneolota</taxon>
        <taxon>Balneolia</taxon>
        <taxon>Balneolales</taxon>
        <taxon>Balneolaceae</taxon>
        <taxon>Gracilimonas</taxon>
    </lineage>
</organism>
<keyword evidence="5" id="KW-0411">Iron-sulfur</keyword>
<dbReference type="NCBIfam" id="TIGR04167">
    <property type="entry name" value="rSAM_SeCys"/>
    <property type="match status" value="1"/>
</dbReference>
<evidence type="ECO:0000259" key="6">
    <source>
        <dbReference type="Pfam" id="PF04055"/>
    </source>
</evidence>
<evidence type="ECO:0000313" key="9">
    <source>
        <dbReference type="Proteomes" id="UP000317557"/>
    </source>
</evidence>
<protein>
    <submittedName>
        <fullName evidence="8">Radical SAM/Cys-rich domain-containing protein</fullName>
    </submittedName>
</protein>
<dbReference type="AlphaFoldDB" id="A0A521BR96"/>
<accession>A0A521BR96</accession>
<dbReference type="RefSeq" id="WP_142453443.1">
    <property type="nucleotide sequence ID" value="NZ_FXTP01000003.1"/>
</dbReference>
<dbReference type="Pfam" id="PF12345">
    <property type="entry name" value="DUF3641"/>
    <property type="match status" value="1"/>
</dbReference>
<dbReference type="Gene3D" id="3.20.20.70">
    <property type="entry name" value="Aldolase class I"/>
    <property type="match status" value="1"/>
</dbReference>
<proteinExistence type="predicted"/>
<keyword evidence="9" id="KW-1185">Reference proteome</keyword>
<evidence type="ECO:0000256" key="4">
    <source>
        <dbReference type="ARBA" id="ARBA00023004"/>
    </source>
</evidence>
<gene>
    <name evidence="8" type="ORF">SAMN06265219_1031</name>
</gene>
<dbReference type="OrthoDB" id="9810775at2"/>
<feature type="domain" description="Arsenosugar biosynthesis radical SAM protein ArsS-like C-terminal" evidence="7">
    <location>
        <begin position="212"/>
        <end position="346"/>
    </location>
</feature>
<dbReference type="GO" id="GO:0003824">
    <property type="term" value="F:catalytic activity"/>
    <property type="evidence" value="ECO:0007669"/>
    <property type="project" value="InterPro"/>
</dbReference>
<keyword evidence="2" id="KW-0949">S-adenosyl-L-methionine</keyword>
<reference evidence="8 9" key="1">
    <citation type="submission" date="2017-05" db="EMBL/GenBank/DDBJ databases">
        <authorList>
            <person name="Varghese N."/>
            <person name="Submissions S."/>
        </authorList>
    </citation>
    <scope>NUCLEOTIDE SEQUENCE [LARGE SCALE GENOMIC DNA]</scope>
    <source>
        <strain evidence="8 9">DSM 21985</strain>
    </source>
</reference>
<dbReference type="CDD" id="cd01335">
    <property type="entry name" value="Radical_SAM"/>
    <property type="match status" value="1"/>
</dbReference>
<feature type="domain" description="Radical SAM core" evidence="6">
    <location>
        <begin position="56"/>
        <end position="201"/>
    </location>
</feature>
<name>A0A521BR96_9BACT</name>
<dbReference type="InterPro" id="IPR013785">
    <property type="entry name" value="Aldolase_TIM"/>
</dbReference>
<dbReference type="InterPro" id="IPR007197">
    <property type="entry name" value="rSAM"/>
</dbReference>
<evidence type="ECO:0000256" key="2">
    <source>
        <dbReference type="ARBA" id="ARBA00022691"/>
    </source>
</evidence>
<dbReference type="InterPro" id="IPR058240">
    <property type="entry name" value="rSAM_sf"/>
</dbReference>
<keyword evidence="4" id="KW-0408">Iron</keyword>
<keyword evidence="3" id="KW-0479">Metal-binding</keyword>
<evidence type="ECO:0000259" key="7">
    <source>
        <dbReference type="Pfam" id="PF12345"/>
    </source>
</evidence>